<evidence type="ECO:0000259" key="13">
    <source>
        <dbReference type="Pfam" id="PF06580"/>
    </source>
</evidence>
<keyword evidence="9 12" id="KW-1133">Transmembrane helix</keyword>
<evidence type="ECO:0000256" key="12">
    <source>
        <dbReference type="SAM" id="Phobius"/>
    </source>
</evidence>
<evidence type="ECO:0000256" key="5">
    <source>
        <dbReference type="ARBA" id="ARBA00022692"/>
    </source>
</evidence>
<evidence type="ECO:0000256" key="3">
    <source>
        <dbReference type="ARBA" id="ARBA00022553"/>
    </source>
</evidence>
<keyword evidence="7 14" id="KW-0418">Kinase</keyword>
<dbReference type="AlphaFoldDB" id="A0A1H8A9H0"/>
<dbReference type="Gene3D" id="6.10.340.10">
    <property type="match status" value="1"/>
</dbReference>
<evidence type="ECO:0000256" key="9">
    <source>
        <dbReference type="ARBA" id="ARBA00022989"/>
    </source>
</evidence>
<evidence type="ECO:0000256" key="7">
    <source>
        <dbReference type="ARBA" id="ARBA00022777"/>
    </source>
</evidence>
<feature type="transmembrane region" description="Helical" evidence="12">
    <location>
        <begin position="12"/>
        <end position="32"/>
    </location>
</feature>
<evidence type="ECO:0000256" key="4">
    <source>
        <dbReference type="ARBA" id="ARBA00022679"/>
    </source>
</evidence>
<dbReference type="OrthoDB" id="138378at2"/>
<dbReference type="SUPFAM" id="SSF55874">
    <property type="entry name" value="ATPase domain of HSP90 chaperone/DNA topoisomerase II/histidine kinase"/>
    <property type="match status" value="1"/>
</dbReference>
<feature type="transmembrane region" description="Helical" evidence="12">
    <location>
        <begin position="302"/>
        <end position="321"/>
    </location>
</feature>
<sequence length="602" mass="68639">MKLFQTIRARLFLYYASIIVLLVTLFTSYFYLYTSVMLEKRASESLQQIAINTNQYLDAEFKNMNSVANRIISSEPIKAIYYDKTAVESKFFENQLKMFQLLFTVTGSSINYQINLVGTDGSFTEFGRKFDIGRRSPELISGLPWIQECLMLDGRFSISPPRINEWNSQGKQVISLSRAFSEVLGAKYDSIVEVQENYSVFSEMIENAVSLPGRNSKTGIKAYVYDGKGNQVYPFPGEYPPSIDYFRSIDVTEKNYGTCPISNDKTQEIIAFSRSEYSGWTVVVSESEKQLLAPVRSFRNGIFLLGLLVLVITLAITYAIAQQLTEPIRSIQHSINKLNLEDLNPAEPASDKSSTYELNKLNQAYVQMVNRLQASLEETVTAKSQEIQARMLALQAQVNPHFLYNTITIISIKAEKNNETEIVEMCENLTTMLRYIAKETSSAVTIDVELDYLQKYLSLMESRYPNQFRVQINLPDELKKVCVPKLIIQPIIENCFKYAFNIRAPWLIDIKGTISENYWTISVADNGIGFDDEVLQTIKCKINADTFEFASDEKDKIGLLNIYYRLKLQYKDQALFTIANKPEGGSVVTIGGFIKEEGHYEW</sequence>
<dbReference type="GO" id="GO:0005524">
    <property type="term" value="F:ATP binding"/>
    <property type="evidence" value="ECO:0007669"/>
    <property type="project" value="UniProtKB-KW"/>
</dbReference>
<dbReference type="PANTHER" id="PTHR34220:SF11">
    <property type="entry name" value="SENSOR PROTEIN KINASE HPTS"/>
    <property type="match status" value="1"/>
</dbReference>
<organism evidence="14 15">
    <name type="scientific">Hydrogenoanaerobacterium saccharovorans</name>
    <dbReference type="NCBI Taxonomy" id="474960"/>
    <lineage>
        <taxon>Bacteria</taxon>
        <taxon>Bacillati</taxon>
        <taxon>Bacillota</taxon>
        <taxon>Clostridia</taxon>
        <taxon>Eubacteriales</taxon>
        <taxon>Oscillospiraceae</taxon>
        <taxon>Hydrogenoanaerobacterium</taxon>
    </lineage>
</organism>
<evidence type="ECO:0000313" key="14">
    <source>
        <dbReference type="EMBL" id="SEM66187.1"/>
    </source>
</evidence>
<dbReference type="Pfam" id="PF06580">
    <property type="entry name" value="His_kinase"/>
    <property type="match status" value="1"/>
</dbReference>
<keyword evidence="3" id="KW-0597">Phosphoprotein</keyword>
<dbReference type="PANTHER" id="PTHR34220">
    <property type="entry name" value="SENSOR HISTIDINE KINASE YPDA"/>
    <property type="match status" value="1"/>
</dbReference>
<dbReference type="GO" id="GO:0005886">
    <property type="term" value="C:plasma membrane"/>
    <property type="evidence" value="ECO:0007669"/>
    <property type="project" value="UniProtKB-SubCell"/>
</dbReference>
<evidence type="ECO:0000313" key="15">
    <source>
        <dbReference type="Proteomes" id="UP000199158"/>
    </source>
</evidence>
<accession>A0A1H8A9H0</accession>
<evidence type="ECO:0000256" key="11">
    <source>
        <dbReference type="ARBA" id="ARBA00023136"/>
    </source>
</evidence>
<dbReference type="InterPro" id="IPR010559">
    <property type="entry name" value="Sig_transdc_His_kin_internal"/>
</dbReference>
<dbReference type="Proteomes" id="UP000199158">
    <property type="component" value="Unassembled WGS sequence"/>
</dbReference>
<keyword evidence="15" id="KW-1185">Reference proteome</keyword>
<keyword evidence="4" id="KW-0808">Transferase</keyword>
<dbReference type="RefSeq" id="WP_092752516.1">
    <property type="nucleotide sequence ID" value="NZ_FOCG01000001.1"/>
</dbReference>
<dbReference type="EMBL" id="FOCG01000001">
    <property type="protein sequence ID" value="SEM66187.1"/>
    <property type="molecule type" value="Genomic_DNA"/>
</dbReference>
<comment type="subcellular location">
    <subcellularLocation>
        <location evidence="1">Cell membrane</location>
        <topology evidence="1">Multi-pass membrane protein</topology>
    </subcellularLocation>
</comment>
<evidence type="ECO:0000256" key="1">
    <source>
        <dbReference type="ARBA" id="ARBA00004651"/>
    </source>
</evidence>
<dbReference type="Gene3D" id="3.30.565.10">
    <property type="entry name" value="Histidine kinase-like ATPase, C-terminal domain"/>
    <property type="match status" value="1"/>
</dbReference>
<proteinExistence type="predicted"/>
<evidence type="ECO:0000256" key="2">
    <source>
        <dbReference type="ARBA" id="ARBA00022475"/>
    </source>
</evidence>
<keyword evidence="6" id="KW-0547">Nucleotide-binding</keyword>
<keyword evidence="8" id="KW-0067">ATP-binding</keyword>
<dbReference type="InterPro" id="IPR050640">
    <property type="entry name" value="Bact_2-comp_sensor_kinase"/>
</dbReference>
<keyword evidence="5 12" id="KW-0812">Transmembrane</keyword>
<evidence type="ECO:0000256" key="10">
    <source>
        <dbReference type="ARBA" id="ARBA00023012"/>
    </source>
</evidence>
<evidence type="ECO:0000256" key="6">
    <source>
        <dbReference type="ARBA" id="ARBA00022741"/>
    </source>
</evidence>
<keyword evidence="2" id="KW-1003">Cell membrane</keyword>
<dbReference type="InterPro" id="IPR036890">
    <property type="entry name" value="HATPase_C_sf"/>
</dbReference>
<dbReference type="STRING" id="474960.SAMN05216180_1144"/>
<evidence type="ECO:0000256" key="8">
    <source>
        <dbReference type="ARBA" id="ARBA00022840"/>
    </source>
</evidence>
<keyword evidence="10" id="KW-0902">Two-component regulatory system</keyword>
<reference evidence="14 15" key="1">
    <citation type="submission" date="2016-10" db="EMBL/GenBank/DDBJ databases">
        <authorList>
            <person name="de Groot N.N."/>
        </authorList>
    </citation>
    <scope>NUCLEOTIDE SEQUENCE [LARGE SCALE GENOMIC DNA]</scope>
    <source>
        <strain evidence="14 15">CGMCC 1.5070</strain>
    </source>
</reference>
<name>A0A1H8A9H0_9FIRM</name>
<feature type="domain" description="Signal transduction histidine kinase internal region" evidence="13">
    <location>
        <begin position="389"/>
        <end position="468"/>
    </location>
</feature>
<protein>
    <submittedName>
        <fullName evidence="14">Sensor histidine kinase YesM</fullName>
    </submittedName>
</protein>
<keyword evidence="11 12" id="KW-0472">Membrane</keyword>
<gene>
    <name evidence="14" type="ORF">SAMN05216180_1144</name>
</gene>
<dbReference type="GO" id="GO:0000155">
    <property type="term" value="F:phosphorelay sensor kinase activity"/>
    <property type="evidence" value="ECO:0007669"/>
    <property type="project" value="InterPro"/>
</dbReference>